<gene>
    <name evidence="16" type="ORF">ATN88_05745</name>
</gene>
<dbReference type="OrthoDB" id="5295945at2"/>
<dbReference type="PANTHER" id="PTHR39321:SF3">
    <property type="entry name" value="PHOSPHOPANTETHEINE ADENYLYLTRANSFERASE"/>
    <property type="match status" value="1"/>
</dbReference>
<comment type="catalytic activity">
    <reaction evidence="14">
        <text>nicotinate beta-D-ribonucleotide + ATP + H(+) = deamido-NAD(+) + diphosphate</text>
        <dbReference type="Rhea" id="RHEA:22860"/>
        <dbReference type="ChEBI" id="CHEBI:15378"/>
        <dbReference type="ChEBI" id="CHEBI:30616"/>
        <dbReference type="ChEBI" id="CHEBI:33019"/>
        <dbReference type="ChEBI" id="CHEBI:57502"/>
        <dbReference type="ChEBI" id="CHEBI:58437"/>
        <dbReference type="EC" id="2.7.7.18"/>
    </reaction>
</comment>
<dbReference type="EMBL" id="LNTY01000006">
    <property type="protein sequence ID" value="KXF83196.1"/>
    <property type="molecule type" value="Genomic_DNA"/>
</dbReference>
<keyword evidence="9" id="KW-0067">ATP-binding</keyword>
<sequence length="177" mass="19945">MSKPDLPQKIAIFGSAFNPPTLGHLSVIERLSHFDKVLLVPSFAHAWGKQMADFDKRCRWVSMFINDVSCTNVELCTDEQALDAGNSVTTWALLNHLQEIYPNAEFTFVIGPDNFLKFSKFYKAEEILSKWAVLACPETVPVRSTQIRELLEKGESIEGLTTASLVDTLQESDFKFL</sequence>
<dbReference type="InterPro" id="IPR014729">
    <property type="entry name" value="Rossmann-like_a/b/a_fold"/>
</dbReference>
<keyword evidence="5" id="KW-0662">Pyridine nucleotide biosynthesis</keyword>
<evidence type="ECO:0000256" key="12">
    <source>
        <dbReference type="ARBA" id="ARBA00033140"/>
    </source>
</evidence>
<proteinExistence type="inferred from homology"/>
<comment type="similarity">
    <text evidence="3">Belongs to the NadD family.</text>
</comment>
<evidence type="ECO:0000256" key="14">
    <source>
        <dbReference type="ARBA" id="ARBA00048721"/>
    </source>
</evidence>
<evidence type="ECO:0000313" key="16">
    <source>
        <dbReference type="EMBL" id="KXF83196.1"/>
    </source>
</evidence>
<dbReference type="EC" id="2.7.7.18" evidence="4"/>
<dbReference type="InterPro" id="IPR005248">
    <property type="entry name" value="NadD/NMNAT"/>
</dbReference>
<organism evidence="16 17">
    <name type="scientific">Enterovibrio coralii</name>
    <dbReference type="NCBI Taxonomy" id="294935"/>
    <lineage>
        <taxon>Bacteria</taxon>
        <taxon>Pseudomonadati</taxon>
        <taxon>Pseudomonadota</taxon>
        <taxon>Gammaproteobacteria</taxon>
        <taxon>Vibrionales</taxon>
        <taxon>Vibrionaceae</taxon>
        <taxon>Enterovibrio</taxon>
    </lineage>
</organism>
<dbReference type="GO" id="GO:0005524">
    <property type="term" value="F:ATP binding"/>
    <property type="evidence" value="ECO:0007669"/>
    <property type="project" value="UniProtKB-KW"/>
</dbReference>
<evidence type="ECO:0000256" key="2">
    <source>
        <dbReference type="ARBA" id="ARBA00005019"/>
    </source>
</evidence>
<dbReference type="SUPFAM" id="SSF52374">
    <property type="entry name" value="Nucleotidylyl transferase"/>
    <property type="match status" value="1"/>
</dbReference>
<keyword evidence="17" id="KW-1185">Reference proteome</keyword>
<dbReference type="PANTHER" id="PTHR39321">
    <property type="entry name" value="NICOTINATE-NUCLEOTIDE ADENYLYLTRANSFERASE-RELATED"/>
    <property type="match status" value="1"/>
</dbReference>
<dbReference type="GO" id="GO:0009435">
    <property type="term" value="P:NAD+ biosynthetic process"/>
    <property type="evidence" value="ECO:0007669"/>
    <property type="project" value="UniProtKB-UniPathway"/>
</dbReference>
<name>A0A135ICJ8_9GAMM</name>
<keyword evidence="6 16" id="KW-0808">Transferase</keyword>
<evidence type="ECO:0000256" key="13">
    <source>
        <dbReference type="ARBA" id="ARBA00033353"/>
    </source>
</evidence>
<evidence type="ECO:0000256" key="6">
    <source>
        <dbReference type="ARBA" id="ARBA00022679"/>
    </source>
</evidence>
<evidence type="ECO:0000313" key="17">
    <source>
        <dbReference type="Proteomes" id="UP000070529"/>
    </source>
</evidence>
<comment type="pathway">
    <text evidence="2">Cofactor biosynthesis; NAD(+) biosynthesis; deamido-NAD(+) from nicotinate D-ribonucleotide: step 1/1.</text>
</comment>
<reference evidence="16 17" key="1">
    <citation type="submission" date="2015-11" db="EMBL/GenBank/DDBJ databases">
        <title>Genomic Taxonomy of the Vibrionaceae.</title>
        <authorList>
            <person name="Gomez-Gil B."/>
            <person name="Enciso-Ibarra J."/>
        </authorList>
    </citation>
    <scope>NUCLEOTIDE SEQUENCE [LARGE SCALE GENOMIC DNA]</scope>
    <source>
        <strain evidence="16 17">CAIM 912</strain>
    </source>
</reference>
<protein>
    <recommendedName>
        <fullName evidence="4">nicotinate-nucleotide adenylyltransferase</fullName>
        <ecNumber evidence="4">2.7.7.18</ecNumber>
    </recommendedName>
    <alternativeName>
        <fullName evidence="13">Deamido-NAD(+) diphosphorylase</fullName>
    </alternativeName>
    <alternativeName>
        <fullName evidence="12">Deamido-NAD(+) pyrophosphorylase</fullName>
    </alternativeName>
    <alternativeName>
        <fullName evidence="11">Nicotinate mononucleotide adenylyltransferase</fullName>
    </alternativeName>
</protein>
<evidence type="ECO:0000259" key="15">
    <source>
        <dbReference type="Pfam" id="PF01467"/>
    </source>
</evidence>
<evidence type="ECO:0000256" key="9">
    <source>
        <dbReference type="ARBA" id="ARBA00022840"/>
    </source>
</evidence>
<dbReference type="RefSeq" id="WP_067411055.1">
    <property type="nucleotide sequence ID" value="NZ_LNTY01000006.1"/>
</dbReference>
<evidence type="ECO:0000256" key="3">
    <source>
        <dbReference type="ARBA" id="ARBA00009014"/>
    </source>
</evidence>
<dbReference type="InterPro" id="IPR004821">
    <property type="entry name" value="Cyt_trans-like"/>
</dbReference>
<evidence type="ECO:0000256" key="11">
    <source>
        <dbReference type="ARBA" id="ARBA00031253"/>
    </source>
</evidence>
<evidence type="ECO:0000256" key="4">
    <source>
        <dbReference type="ARBA" id="ARBA00012389"/>
    </source>
</evidence>
<evidence type="ECO:0000256" key="1">
    <source>
        <dbReference type="ARBA" id="ARBA00002324"/>
    </source>
</evidence>
<dbReference type="Pfam" id="PF01467">
    <property type="entry name" value="CTP_transf_like"/>
    <property type="match status" value="1"/>
</dbReference>
<evidence type="ECO:0000256" key="7">
    <source>
        <dbReference type="ARBA" id="ARBA00022695"/>
    </source>
</evidence>
<keyword evidence="8" id="KW-0547">Nucleotide-binding</keyword>
<evidence type="ECO:0000256" key="10">
    <source>
        <dbReference type="ARBA" id="ARBA00023027"/>
    </source>
</evidence>
<dbReference type="Gene3D" id="3.40.50.620">
    <property type="entry name" value="HUPs"/>
    <property type="match status" value="1"/>
</dbReference>
<evidence type="ECO:0000256" key="5">
    <source>
        <dbReference type="ARBA" id="ARBA00022642"/>
    </source>
</evidence>
<dbReference type="NCBIfam" id="NF006479">
    <property type="entry name" value="PRK08887.1"/>
    <property type="match status" value="1"/>
</dbReference>
<evidence type="ECO:0000256" key="8">
    <source>
        <dbReference type="ARBA" id="ARBA00022741"/>
    </source>
</evidence>
<dbReference type="GO" id="GO:0004515">
    <property type="term" value="F:nicotinate-nucleotide adenylyltransferase activity"/>
    <property type="evidence" value="ECO:0007669"/>
    <property type="project" value="UniProtKB-EC"/>
</dbReference>
<dbReference type="UniPathway" id="UPA00253">
    <property type="reaction ID" value="UER00332"/>
</dbReference>
<accession>A0A135ICJ8</accession>
<feature type="domain" description="Cytidyltransferase-like" evidence="15">
    <location>
        <begin position="12"/>
        <end position="149"/>
    </location>
</feature>
<dbReference type="Proteomes" id="UP000070529">
    <property type="component" value="Unassembled WGS sequence"/>
</dbReference>
<comment type="caution">
    <text evidence="16">The sequence shown here is derived from an EMBL/GenBank/DDBJ whole genome shotgun (WGS) entry which is preliminary data.</text>
</comment>
<keyword evidence="10" id="KW-0520">NAD</keyword>
<dbReference type="AlphaFoldDB" id="A0A135ICJ8"/>
<comment type="function">
    <text evidence="1">Catalyzes the reversible adenylation of nicotinate mononucleotide (NaMN) to nicotinic acid adenine dinucleotide (NaAD).</text>
</comment>
<dbReference type="STRING" id="294935.ATN88_05745"/>
<dbReference type="CDD" id="cd02165">
    <property type="entry name" value="NMNAT"/>
    <property type="match status" value="1"/>
</dbReference>
<keyword evidence="7 16" id="KW-0548">Nucleotidyltransferase</keyword>